<proteinExistence type="predicted"/>
<dbReference type="AlphaFoldDB" id="A0A4Z1P4L0"/>
<protein>
    <submittedName>
        <fullName evidence="1">Uncharacterized protein</fullName>
    </submittedName>
</protein>
<organism evidence="1 2">
    <name type="scientific">Venturia nashicola</name>
    <dbReference type="NCBI Taxonomy" id="86259"/>
    <lineage>
        <taxon>Eukaryota</taxon>
        <taxon>Fungi</taxon>
        <taxon>Dikarya</taxon>
        <taxon>Ascomycota</taxon>
        <taxon>Pezizomycotina</taxon>
        <taxon>Dothideomycetes</taxon>
        <taxon>Pleosporomycetidae</taxon>
        <taxon>Venturiales</taxon>
        <taxon>Venturiaceae</taxon>
        <taxon>Venturia</taxon>
    </lineage>
</organism>
<accession>A0A4Z1P4L0</accession>
<gene>
    <name evidence="1" type="ORF">E6O75_ATG03373</name>
</gene>
<reference evidence="1 2" key="1">
    <citation type="submission" date="2019-04" db="EMBL/GenBank/DDBJ databases">
        <title>High contiguity whole genome sequence and gene annotation resource for two Venturia nashicola isolates.</title>
        <authorList>
            <person name="Prokchorchik M."/>
            <person name="Won K."/>
            <person name="Lee Y."/>
            <person name="Choi E.D."/>
            <person name="Segonzac C."/>
            <person name="Sohn K.H."/>
        </authorList>
    </citation>
    <scope>NUCLEOTIDE SEQUENCE [LARGE SCALE GENOMIC DNA]</scope>
    <source>
        <strain evidence="1 2">PRI2</strain>
    </source>
</reference>
<name>A0A4Z1P4L0_9PEZI</name>
<evidence type="ECO:0000313" key="1">
    <source>
        <dbReference type="EMBL" id="TID23737.1"/>
    </source>
</evidence>
<sequence length="71" mass="7381">MKEVRGESLTSAGKRSAVLTFGPCLAVHDPAFTWDMGVDYGFGGSDVATVLIGTTAICVLIGGDRDDAEEC</sequence>
<evidence type="ECO:0000313" key="2">
    <source>
        <dbReference type="Proteomes" id="UP000298493"/>
    </source>
</evidence>
<dbReference type="Proteomes" id="UP000298493">
    <property type="component" value="Unassembled WGS sequence"/>
</dbReference>
<comment type="caution">
    <text evidence="1">The sequence shown here is derived from an EMBL/GenBank/DDBJ whole genome shotgun (WGS) entry which is preliminary data.</text>
</comment>
<keyword evidence="2" id="KW-1185">Reference proteome</keyword>
<dbReference type="EMBL" id="SNSC02000006">
    <property type="protein sequence ID" value="TID23737.1"/>
    <property type="molecule type" value="Genomic_DNA"/>
</dbReference>